<evidence type="ECO:0000256" key="5">
    <source>
        <dbReference type="SAM" id="MobiDB-lite"/>
    </source>
</evidence>
<dbReference type="EMBL" id="CP104965">
    <property type="protein sequence ID" value="UXN70580.1"/>
    <property type="molecule type" value="Genomic_DNA"/>
</dbReference>
<dbReference type="InterPro" id="IPR004089">
    <property type="entry name" value="MCPsignal_dom"/>
</dbReference>
<dbReference type="Pfam" id="PF18947">
    <property type="entry name" value="HAMP_2"/>
    <property type="match status" value="1"/>
</dbReference>
<keyword evidence="3" id="KW-0807">Transducer</keyword>
<feature type="compositionally biased region" description="Polar residues" evidence="5">
    <location>
        <begin position="784"/>
        <end position="794"/>
    </location>
</feature>
<keyword evidence="6" id="KW-0812">Transmembrane</keyword>
<dbReference type="Proteomes" id="UP001061862">
    <property type="component" value="Chromosome"/>
</dbReference>
<feature type="coiled-coil region" evidence="4">
    <location>
        <begin position="721"/>
        <end position="752"/>
    </location>
</feature>
<accession>A0ABY6CEB0</accession>
<dbReference type="SUPFAM" id="SSF58104">
    <property type="entry name" value="Methyl-accepting chemotaxis protein (MCP) signaling domain"/>
    <property type="match status" value="1"/>
</dbReference>
<evidence type="ECO:0000256" key="4">
    <source>
        <dbReference type="SAM" id="Coils"/>
    </source>
</evidence>
<name>A0ABY6CEB0_9HYPH</name>
<dbReference type="PANTHER" id="PTHR43531">
    <property type="entry name" value="PROTEIN ICFG"/>
    <property type="match status" value="1"/>
</dbReference>
<organism evidence="9 10">
    <name type="scientific">Devosia neptuniae</name>
    <dbReference type="NCBI Taxonomy" id="191302"/>
    <lineage>
        <taxon>Bacteria</taxon>
        <taxon>Pseudomonadati</taxon>
        <taxon>Pseudomonadota</taxon>
        <taxon>Alphaproteobacteria</taxon>
        <taxon>Hyphomicrobiales</taxon>
        <taxon>Devosiaceae</taxon>
        <taxon>Devosia</taxon>
    </lineage>
</organism>
<dbReference type="Pfam" id="PF00672">
    <property type="entry name" value="HAMP"/>
    <property type="match status" value="1"/>
</dbReference>
<feature type="transmembrane region" description="Helical" evidence="6">
    <location>
        <begin position="317"/>
        <end position="338"/>
    </location>
</feature>
<keyword evidence="6" id="KW-1133">Transmembrane helix</keyword>
<dbReference type="InterPro" id="IPR003660">
    <property type="entry name" value="HAMP_dom"/>
</dbReference>
<keyword evidence="10" id="KW-1185">Reference proteome</keyword>
<dbReference type="SMART" id="SM00304">
    <property type="entry name" value="HAMP"/>
    <property type="match status" value="2"/>
</dbReference>
<dbReference type="Pfam" id="PF00015">
    <property type="entry name" value="MCPsignal"/>
    <property type="match status" value="1"/>
</dbReference>
<evidence type="ECO:0000259" key="7">
    <source>
        <dbReference type="PROSITE" id="PS50111"/>
    </source>
</evidence>
<feature type="transmembrane region" description="Helical" evidence="6">
    <location>
        <begin position="12"/>
        <end position="30"/>
    </location>
</feature>
<dbReference type="Gene3D" id="6.10.340.10">
    <property type="match status" value="1"/>
</dbReference>
<dbReference type="PROSITE" id="PS50885">
    <property type="entry name" value="HAMP"/>
    <property type="match status" value="2"/>
</dbReference>
<dbReference type="CDD" id="cd12913">
    <property type="entry name" value="PDC1_MCP_like"/>
    <property type="match status" value="1"/>
</dbReference>
<keyword evidence="4" id="KW-0175">Coiled coil</keyword>
<comment type="similarity">
    <text evidence="2">Belongs to the methyl-accepting chemotaxis (MCP) protein family.</text>
</comment>
<dbReference type="Pfam" id="PF22673">
    <property type="entry name" value="MCP-like_PDC_1"/>
    <property type="match status" value="1"/>
</dbReference>
<dbReference type="Gene3D" id="1.10.287.950">
    <property type="entry name" value="Methyl-accepting chemotaxis protein"/>
    <property type="match status" value="1"/>
</dbReference>
<dbReference type="SMART" id="SM00283">
    <property type="entry name" value="MA"/>
    <property type="match status" value="1"/>
</dbReference>
<feature type="domain" description="HAMP" evidence="8">
    <location>
        <begin position="340"/>
        <end position="393"/>
    </location>
</feature>
<dbReference type="CDD" id="cd18774">
    <property type="entry name" value="PDC2_HK_sensor"/>
    <property type="match status" value="1"/>
</dbReference>
<dbReference type="InterPro" id="IPR051310">
    <property type="entry name" value="MCP_chemotaxis"/>
</dbReference>
<feature type="domain" description="Methyl-accepting transducer" evidence="7">
    <location>
        <begin position="514"/>
        <end position="743"/>
    </location>
</feature>
<dbReference type="CDD" id="cd11386">
    <property type="entry name" value="MCP_signal"/>
    <property type="match status" value="1"/>
</dbReference>
<dbReference type="Gene3D" id="3.30.450.20">
    <property type="entry name" value="PAS domain"/>
    <property type="match status" value="1"/>
</dbReference>
<keyword evidence="1" id="KW-0488">Methylation</keyword>
<feature type="domain" description="HAMP" evidence="8">
    <location>
        <begin position="457"/>
        <end position="509"/>
    </location>
</feature>
<gene>
    <name evidence="9" type="ORF">N8A98_05140</name>
</gene>
<protein>
    <submittedName>
        <fullName evidence="9">Methyl-accepting chemotaxis protein</fullName>
    </submittedName>
</protein>
<feature type="region of interest" description="Disordered" evidence="5">
    <location>
        <begin position="762"/>
        <end position="804"/>
    </location>
</feature>
<sequence length="804" mass="83570">MNFRSLSVKTAILSGLALAIVFAIGIFVLVQQVGQTIDRQTRAYQAASTASVADEVAASLSAAAATADGVVTALESLKEARTASRSVYGALLEHTLERNPSLLGVWSGWEPNALDGRDVDFANRPGHDATGRYIPYWNRGSGEIVNEALTGYDDPVAGAYYQRPKAEGRMVAIDPYLYAVGGKDVLIMSFGAPIMVGGTYMGTGGVDLSLAEVNARLAEIKPMGTGTVTVLTAAGMVVAHPDASLIGQTLPASDPLAGLVATALANGSAESDLTAADGTALRGVAVPFAVGGTLDQWVVVSSVPLATLTATQTETQFTIIGLAAVCVLIACLVMFALIRTMIGKPLGTLGATVDAVAGGDYHSEIKGTERADEIGTLARAVEIFRDNGLKISQMTEEERAAVIQRRVERTDMMVALQAAFGEVVDAAIAGDFSKRVHAQFPDAELNALAGSVNALVETVDRGLGETGAVLAAMADTDLTRRMQGNYSGAFAKLRDDTNAVTDRLTEIVGGAKAISGTLRAATSEILSGANDLSERTTKQAATIEETSAAMEQLASTVAENAKMAEAASTKAQTVSTSAAQSGHTMDQANAAMERITEASSKISNIIGMIDDIAFQTNLLALNASVEAARAGDAGKGFAVVAVEVRRLAQSAASASADVKHLVEQSASEVRGGTKLVSNAAEQLASMLAAVDENARLMQAIAKSSLEQAAAIGQVNVAVRTLDEMTQHNAALVEEMNAAIEQSENQASQLDMAVDVFTLEPSSVEAPQAKPRRAAPPTTIERVRSASQSYLSQGSAAIAKDWSEF</sequence>
<evidence type="ECO:0000313" key="10">
    <source>
        <dbReference type="Proteomes" id="UP001061862"/>
    </source>
</evidence>
<evidence type="ECO:0000313" key="9">
    <source>
        <dbReference type="EMBL" id="UXN70580.1"/>
    </source>
</evidence>
<proteinExistence type="inferred from homology"/>
<evidence type="ECO:0000256" key="3">
    <source>
        <dbReference type="PROSITE-ProRule" id="PRU00284"/>
    </source>
</evidence>
<dbReference type="CDD" id="cd06225">
    <property type="entry name" value="HAMP"/>
    <property type="match status" value="1"/>
</dbReference>
<reference evidence="9 10" key="1">
    <citation type="submission" date="2022-09" db="EMBL/GenBank/DDBJ databases">
        <title>Interaction between co-microsymbionts with complementary sets of symbiotic genes in legume-rhizobium systems.</title>
        <authorList>
            <person name="Safronova V."/>
            <person name="Sazanova A."/>
            <person name="Afonin A."/>
            <person name="Chirak E."/>
        </authorList>
    </citation>
    <scope>NUCLEOTIDE SEQUENCE [LARGE SCALE GENOMIC DNA]</scope>
    <source>
        <strain evidence="9 10">A18/4-1</strain>
    </source>
</reference>
<dbReference type="PANTHER" id="PTHR43531:SF14">
    <property type="entry name" value="METHYL-ACCEPTING CHEMOTAXIS PROTEIN I-RELATED"/>
    <property type="match status" value="1"/>
</dbReference>
<evidence type="ECO:0000256" key="1">
    <source>
        <dbReference type="ARBA" id="ARBA00022481"/>
    </source>
</evidence>
<evidence type="ECO:0000256" key="2">
    <source>
        <dbReference type="ARBA" id="ARBA00029447"/>
    </source>
</evidence>
<evidence type="ECO:0000259" key="8">
    <source>
        <dbReference type="PROSITE" id="PS50885"/>
    </source>
</evidence>
<dbReference type="PROSITE" id="PS50111">
    <property type="entry name" value="CHEMOTAXIS_TRANSDUC_2"/>
    <property type="match status" value="1"/>
</dbReference>
<dbReference type="SUPFAM" id="SSF158472">
    <property type="entry name" value="HAMP domain-like"/>
    <property type="match status" value="1"/>
</dbReference>
<dbReference type="RefSeq" id="WP_262169698.1">
    <property type="nucleotide sequence ID" value="NZ_CP104965.1"/>
</dbReference>
<keyword evidence="6" id="KW-0472">Membrane</keyword>
<evidence type="ECO:0000256" key="6">
    <source>
        <dbReference type="SAM" id="Phobius"/>
    </source>
</evidence>